<evidence type="ECO:0000259" key="3">
    <source>
        <dbReference type="Pfam" id="PF07992"/>
    </source>
</evidence>
<dbReference type="Pfam" id="PF07992">
    <property type="entry name" value="Pyr_redox_2"/>
    <property type="match status" value="1"/>
</dbReference>
<evidence type="ECO:0000256" key="2">
    <source>
        <dbReference type="ARBA" id="ARBA00023002"/>
    </source>
</evidence>
<feature type="domain" description="FAD/NAD(P)-binding" evidence="3">
    <location>
        <begin position="95"/>
        <end position="231"/>
    </location>
</feature>
<keyword evidence="2" id="KW-0560">Oxidoreductase</keyword>
<dbReference type="InterPro" id="IPR023753">
    <property type="entry name" value="FAD/NAD-binding_dom"/>
</dbReference>
<dbReference type="SUPFAM" id="SSF51971">
    <property type="entry name" value="Nucleotide-binding domain"/>
    <property type="match status" value="1"/>
</dbReference>
<evidence type="ECO:0000259" key="4">
    <source>
        <dbReference type="Pfam" id="PF13192"/>
    </source>
</evidence>
<accession>J9FWN1</accession>
<dbReference type="CDD" id="cd03026">
    <property type="entry name" value="AhpF_NTD_C"/>
    <property type="match status" value="1"/>
</dbReference>
<keyword evidence="1" id="KW-0285">Flavoprotein</keyword>
<reference evidence="5" key="1">
    <citation type="journal article" date="2012" name="PLoS ONE">
        <title>Gene sets for utilization of primary and secondary nutrition supplies in the distal gut of endangered iberian lynx.</title>
        <authorList>
            <person name="Alcaide M."/>
            <person name="Messina E."/>
            <person name="Richter M."/>
            <person name="Bargiela R."/>
            <person name="Peplies J."/>
            <person name="Huws S.A."/>
            <person name="Newbold C.J."/>
            <person name="Golyshin P.N."/>
            <person name="Simon M.A."/>
            <person name="Lopez G."/>
            <person name="Yakimov M.M."/>
            <person name="Ferrer M."/>
        </authorList>
    </citation>
    <scope>NUCLEOTIDE SEQUENCE</scope>
</reference>
<dbReference type="PANTHER" id="PTHR48105">
    <property type="entry name" value="THIOREDOXIN REDUCTASE 1-RELATED-RELATED"/>
    <property type="match status" value="1"/>
</dbReference>
<name>J9FWN1_9ZZZZ</name>
<comment type="caution">
    <text evidence="5">The sequence shown here is derived from an EMBL/GenBank/DDBJ whole genome shotgun (WGS) entry which is preliminary data.</text>
</comment>
<dbReference type="Gene3D" id="3.50.50.60">
    <property type="entry name" value="FAD/NAD(P)-binding domain"/>
    <property type="match status" value="2"/>
</dbReference>
<dbReference type="InterPro" id="IPR012336">
    <property type="entry name" value="Thioredoxin-like_fold"/>
</dbReference>
<dbReference type="PRINTS" id="PR00469">
    <property type="entry name" value="PNDRDTASEII"/>
</dbReference>
<proteinExistence type="predicted"/>
<feature type="domain" description="Thioredoxin-like fold" evidence="4">
    <location>
        <begin position="1"/>
        <end position="75"/>
    </location>
</feature>
<organism evidence="5">
    <name type="scientific">gut metagenome</name>
    <dbReference type="NCBI Taxonomy" id="749906"/>
    <lineage>
        <taxon>unclassified sequences</taxon>
        <taxon>metagenomes</taxon>
        <taxon>organismal metagenomes</taxon>
    </lineage>
</organism>
<dbReference type="AlphaFoldDB" id="J9FWN1"/>
<dbReference type="SUPFAM" id="SSF52833">
    <property type="entry name" value="Thioredoxin-like"/>
    <property type="match status" value="1"/>
</dbReference>
<dbReference type="EMBL" id="AMCI01004034">
    <property type="protein sequence ID" value="EJW98943.1"/>
    <property type="molecule type" value="Genomic_DNA"/>
</dbReference>
<dbReference type="InterPro" id="IPR036188">
    <property type="entry name" value="FAD/NAD-bd_sf"/>
</dbReference>
<protein>
    <submittedName>
        <fullName evidence="5">Alkyl hydroperoxide reductase, F subunit</fullName>
    </submittedName>
</protein>
<evidence type="ECO:0000313" key="5">
    <source>
        <dbReference type="EMBL" id="EJW98943.1"/>
    </source>
</evidence>
<dbReference type="PRINTS" id="PR00368">
    <property type="entry name" value="FADPNR"/>
</dbReference>
<sequence length="268" mass="29060">MNFEVFISLSCHNCPEVVQALNLIAVLNPKVRVTTIDGALYRDEVNARNVMGVPAVFLNGQPFLSGRRQLSEILSKLDGNVAQKAVDNLNNTPPFDVLVVGSGPAGSTAAIYAARKGLKVGVIADRLGGQVNETVDIENFTSILKTDGTSLANNFTAHLKAYDIDILTPYTVETTEKVDQLWQLTLNNKAKVKAKTVIVATGARWKQLNVPGENEYRGHGVAYCPHCDGPLFKVKMWSLLAGAILALKQQSTLLVLPKPSLCYSVAKR</sequence>
<dbReference type="GO" id="GO:0016491">
    <property type="term" value="F:oxidoreductase activity"/>
    <property type="evidence" value="ECO:0007669"/>
    <property type="project" value="UniProtKB-KW"/>
</dbReference>
<dbReference type="PROSITE" id="PS51354">
    <property type="entry name" value="GLUTAREDOXIN_2"/>
    <property type="match status" value="1"/>
</dbReference>
<dbReference type="InterPro" id="IPR036249">
    <property type="entry name" value="Thioredoxin-like_sf"/>
</dbReference>
<dbReference type="InterPro" id="IPR050097">
    <property type="entry name" value="Ferredoxin-NADP_redctase_2"/>
</dbReference>
<gene>
    <name evidence="5" type="ORF">EVA_12949</name>
</gene>
<dbReference type="Gene3D" id="3.40.30.80">
    <property type="match status" value="1"/>
</dbReference>
<dbReference type="InterPro" id="IPR044141">
    <property type="entry name" value="AhpF_NTD_C"/>
</dbReference>
<evidence type="ECO:0000256" key="1">
    <source>
        <dbReference type="ARBA" id="ARBA00022630"/>
    </source>
</evidence>
<dbReference type="Pfam" id="PF13192">
    <property type="entry name" value="Thioredoxin_3"/>
    <property type="match status" value="1"/>
</dbReference>